<dbReference type="SUPFAM" id="SSF46689">
    <property type="entry name" value="Homeodomain-like"/>
    <property type="match status" value="1"/>
</dbReference>
<sequence>MLQVDHQRWGQTVADLRDLALSAAHPRSRERFLALHEIADGSCATTVAERTGRRAQTVMGWLRAYNEHGLAALTYQRTGGRPPLCPDIAAALGEQVRAAECQAASPPVAGAEGKPRWTLRRLVGFVQEQFGRRFSRETIRRALHRLKLSWKKAHKLLGRAEPEKRQAFVAQIGSVLDGARDERHHVVYLDEAHIHQDVDLGYGWGERGRRFQVASSSPGLKAKVSFYGLYLYNEGQVRIWPYDRADGDNTIGVLHEPEQAKRRVLGVF</sequence>
<dbReference type="Proteomes" id="UP000239724">
    <property type="component" value="Unassembled WGS sequence"/>
</dbReference>
<dbReference type="InterPro" id="IPR009057">
    <property type="entry name" value="Homeodomain-like_sf"/>
</dbReference>
<comment type="caution">
    <text evidence="2">The sequence shown here is derived from an EMBL/GenBank/DDBJ whole genome shotgun (WGS) entry which is preliminary data.</text>
</comment>
<evidence type="ECO:0000313" key="2">
    <source>
        <dbReference type="EMBL" id="PPQ33587.1"/>
    </source>
</evidence>
<name>A0A2S6NG64_RHOGL</name>
<dbReference type="NCBIfam" id="NF033545">
    <property type="entry name" value="transpos_IS630"/>
    <property type="match status" value="1"/>
</dbReference>
<proteinExistence type="predicted"/>
<organism evidence="2 3">
    <name type="scientific">Rhodopila globiformis</name>
    <name type="common">Rhodopseudomonas globiformis</name>
    <dbReference type="NCBI Taxonomy" id="1071"/>
    <lineage>
        <taxon>Bacteria</taxon>
        <taxon>Pseudomonadati</taxon>
        <taxon>Pseudomonadota</taxon>
        <taxon>Alphaproteobacteria</taxon>
        <taxon>Acetobacterales</taxon>
        <taxon>Acetobacteraceae</taxon>
        <taxon>Rhodopila</taxon>
    </lineage>
</organism>
<protein>
    <recommendedName>
        <fullName evidence="1">Winged helix-turn helix domain-containing protein</fullName>
    </recommendedName>
</protein>
<dbReference type="RefSeq" id="WP_104519482.1">
    <property type="nucleotide sequence ID" value="NZ_NHRY01000143.1"/>
</dbReference>
<dbReference type="EMBL" id="NHRY01000143">
    <property type="protein sequence ID" value="PPQ33587.1"/>
    <property type="molecule type" value="Genomic_DNA"/>
</dbReference>
<feature type="domain" description="Winged helix-turn helix" evidence="1">
    <location>
        <begin position="114"/>
        <end position="170"/>
    </location>
</feature>
<reference evidence="2 3" key="1">
    <citation type="journal article" date="2018" name="Arch. Microbiol.">
        <title>New insights into the metabolic potential of the phototrophic purple bacterium Rhodopila globiformis DSM 161(T) from its draft genome sequence and evidence for a vanadium-dependent nitrogenase.</title>
        <authorList>
            <person name="Imhoff J.F."/>
            <person name="Rahn T."/>
            <person name="Kunzel S."/>
            <person name="Neulinger S.C."/>
        </authorList>
    </citation>
    <scope>NUCLEOTIDE SEQUENCE [LARGE SCALE GENOMIC DNA]</scope>
    <source>
        <strain evidence="2 3">DSM 161</strain>
    </source>
</reference>
<dbReference type="InterPro" id="IPR047655">
    <property type="entry name" value="Transpos_IS630-like"/>
</dbReference>
<dbReference type="Pfam" id="PF13592">
    <property type="entry name" value="HTH_33"/>
    <property type="match status" value="1"/>
</dbReference>
<dbReference type="OrthoDB" id="1826980at2"/>
<evidence type="ECO:0000259" key="1">
    <source>
        <dbReference type="Pfam" id="PF13592"/>
    </source>
</evidence>
<dbReference type="AlphaFoldDB" id="A0A2S6NG64"/>
<dbReference type="Pfam" id="PF13384">
    <property type="entry name" value="HTH_23"/>
    <property type="match status" value="1"/>
</dbReference>
<keyword evidence="3" id="KW-1185">Reference proteome</keyword>
<gene>
    <name evidence="2" type="ORF">CCS01_14095</name>
</gene>
<evidence type="ECO:0000313" key="3">
    <source>
        <dbReference type="Proteomes" id="UP000239724"/>
    </source>
</evidence>
<accession>A0A2S6NG64</accession>
<dbReference type="InterPro" id="IPR025959">
    <property type="entry name" value="Winged_HTH_dom"/>
</dbReference>